<name>A0A0D2LPP7_HYPSF</name>
<feature type="compositionally biased region" description="Polar residues" evidence="1">
    <location>
        <begin position="14"/>
        <end position="46"/>
    </location>
</feature>
<keyword evidence="3" id="KW-1185">Reference proteome</keyword>
<gene>
    <name evidence="2" type="ORF">HYPSUDRAFT_32170</name>
</gene>
<feature type="region of interest" description="Disordered" evidence="1">
    <location>
        <begin position="408"/>
        <end position="439"/>
    </location>
</feature>
<dbReference type="EMBL" id="KN817518">
    <property type="protein sequence ID" value="KJA30097.1"/>
    <property type="molecule type" value="Genomic_DNA"/>
</dbReference>
<evidence type="ECO:0000256" key="1">
    <source>
        <dbReference type="SAM" id="MobiDB-lite"/>
    </source>
</evidence>
<feature type="compositionally biased region" description="Basic and acidic residues" evidence="1">
    <location>
        <begin position="1"/>
        <end position="11"/>
    </location>
</feature>
<dbReference type="OMA" id="TPHRFQV"/>
<feature type="compositionally biased region" description="Polar residues" evidence="1">
    <location>
        <begin position="409"/>
        <end position="429"/>
    </location>
</feature>
<organism evidence="2 3">
    <name type="scientific">Hypholoma sublateritium (strain FD-334 SS-4)</name>
    <dbReference type="NCBI Taxonomy" id="945553"/>
    <lineage>
        <taxon>Eukaryota</taxon>
        <taxon>Fungi</taxon>
        <taxon>Dikarya</taxon>
        <taxon>Basidiomycota</taxon>
        <taxon>Agaricomycotina</taxon>
        <taxon>Agaricomycetes</taxon>
        <taxon>Agaricomycetidae</taxon>
        <taxon>Agaricales</taxon>
        <taxon>Agaricineae</taxon>
        <taxon>Strophariaceae</taxon>
        <taxon>Hypholoma</taxon>
    </lineage>
</organism>
<feature type="region of interest" description="Disordered" evidence="1">
    <location>
        <begin position="1"/>
        <end position="52"/>
    </location>
</feature>
<dbReference type="OrthoDB" id="2984700at2759"/>
<dbReference type="AlphaFoldDB" id="A0A0D2LPP7"/>
<dbReference type="Proteomes" id="UP000054270">
    <property type="component" value="Unassembled WGS sequence"/>
</dbReference>
<evidence type="ECO:0000313" key="2">
    <source>
        <dbReference type="EMBL" id="KJA30097.1"/>
    </source>
</evidence>
<proteinExistence type="predicted"/>
<accession>A0A0D2LPP7</accession>
<evidence type="ECO:0000313" key="3">
    <source>
        <dbReference type="Proteomes" id="UP000054270"/>
    </source>
</evidence>
<reference evidence="3" key="1">
    <citation type="submission" date="2014-04" db="EMBL/GenBank/DDBJ databases">
        <title>Evolutionary Origins and Diversification of the Mycorrhizal Mutualists.</title>
        <authorList>
            <consortium name="DOE Joint Genome Institute"/>
            <consortium name="Mycorrhizal Genomics Consortium"/>
            <person name="Kohler A."/>
            <person name="Kuo A."/>
            <person name="Nagy L.G."/>
            <person name="Floudas D."/>
            <person name="Copeland A."/>
            <person name="Barry K.W."/>
            <person name="Cichocki N."/>
            <person name="Veneault-Fourrey C."/>
            <person name="LaButti K."/>
            <person name="Lindquist E.A."/>
            <person name="Lipzen A."/>
            <person name="Lundell T."/>
            <person name="Morin E."/>
            <person name="Murat C."/>
            <person name="Riley R."/>
            <person name="Ohm R."/>
            <person name="Sun H."/>
            <person name="Tunlid A."/>
            <person name="Henrissat B."/>
            <person name="Grigoriev I.V."/>
            <person name="Hibbett D.S."/>
            <person name="Martin F."/>
        </authorList>
    </citation>
    <scope>NUCLEOTIDE SEQUENCE [LARGE SCALE GENOMIC DNA]</scope>
    <source>
        <strain evidence="3">FD-334 SS-4</strain>
    </source>
</reference>
<protein>
    <submittedName>
        <fullName evidence="2">Uncharacterized protein</fullName>
    </submittedName>
</protein>
<sequence>MATRLLREPRSRLKQSSSGPFNEPSMLQPNSALSRGSLPSQPTSAGSGVGSKEIRKMASFTVDAGLDHTIMTMQTRVAIRDDTPHRFQVIPLRDVSKLETSSASCRENSYRLPLSATLKQKTLCPPPAILGVKSQSGLVPSTSSLKSHLATWAKESPISQVHANTVEAELNEENGSVLQVLPVSSPSFSAWSKATVLAQLDTNQLNERQRPVISSGKGVYSAASIHELIRSESPLTHTISRSLQVRTRPERNYHKSTSITEDAQPPAIPLLVGKTKLKCRSRTMSDASLPNRRLDNPGQDESYYALLNAYDPVDLKHKKRHAIYTPTLYVPNFHQSGPLRGGGQDPLDKTSQDTSYGSFQAFYGSLDKTDVNADISQPNPETTLHHSTSAINAQYANVVSRIPKELTHDSTTGSMDLLPSSTPTQHLAHQSSSQSLRIRRSTIGRPKISLGEDNSTKSDSPLQDIVYPQIIIDLLLDTDKVIEEWNRIY</sequence>